<dbReference type="Proteomes" id="UP001596547">
    <property type="component" value="Unassembled WGS sequence"/>
</dbReference>
<reference evidence="2 3" key="1">
    <citation type="journal article" date="2019" name="Int. J. Syst. Evol. Microbiol.">
        <title>The Global Catalogue of Microorganisms (GCM) 10K type strain sequencing project: providing services to taxonomists for standard genome sequencing and annotation.</title>
        <authorList>
            <consortium name="The Broad Institute Genomics Platform"/>
            <consortium name="The Broad Institute Genome Sequencing Center for Infectious Disease"/>
            <person name="Wu L."/>
            <person name="Ma J."/>
        </authorList>
    </citation>
    <scope>NUCLEOTIDE SEQUENCE [LARGE SCALE GENOMIC DNA]</scope>
    <source>
        <strain evidence="2 3">PSR21</strain>
    </source>
</reference>
<dbReference type="AlphaFoldDB" id="A0ABD6A7K5"/>
<evidence type="ECO:0000313" key="3">
    <source>
        <dbReference type="Proteomes" id="UP001596547"/>
    </source>
</evidence>
<accession>A0ABD6A7K5</accession>
<comment type="caution">
    <text evidence="2">The sequence shown here is derived from an EMBL/GenBank/DDBJ whole genome shotgun (WGS) entry which is preliminary data.</text>
</comment>
<dbReference type="GeneID" id="79316784"/>
<proteinExistence type="predicted"/>
<dbReference type="RefSeq" id="WP_276304160.1">
    <property type="nucleotide sequence ID" value="NZ_CP119992.1"/>
</dbReference>
<name>A0ABD6A7K5_9EURY</name>
<gene>
    <name evidence="2" type="ORF">ACFQPE_07155</name>
</gene>
<evidence type="ECO:0000256" key="1">
    <source>
        <dbReference type="SAM" id="MobiDB-lite"/>
    </source>
</evidence>
<protein>
    <submittedName>
        <fullName evidence="2">Uncharacterized protein</fullName>
    </submittedName>
</protein>
<feature type="compositionally biased region" description="Acidic residues" evidence="1">
    <location>
        <begin position="39"/>
        <end position="53"/>
    </location>
</feature>
<keyword evidence="3" id="KW-1185">Reference proteome</keyword>
<evidence type="ECO:0000313" key="2">
    <source>
        <dbReference type="EMBL" id="MFC7316576.1"/>
    </source>
</evidence>
<sequence>MTHGDSGWRPTLGANSYRGQGIWDHNVGPHEVNCGCVDPESDGDEAEAEDDDE</sequence>
<organism evidence="2 3">
    <name type="scientific">Halomarina halobia</name>
    <dbReference type="NCBI Taxonomy" id="3033386"/>
    <lineage>
        <taxon>Archaea</taxon>
        <taxon>Methanobacteriati</taxon>
        <taxon>Methanobacteriota</taxon>
        <taxon>Stenosarchaea group</taxon>
        <taxon>Halobacteria</taxon>
        <taxon>Halobacteriales</taxon>
        <taxon>Natronomonadaceae</taxon>
        <taxon>Halomarina</taxon>
    </lineage>
</organism>
<dbReference type="EMBL" id="JBHTBF010000002">
    <property type="protein sequence ID" value="MFC7316576.1"/>
    <property type="molecule type" value="Genomic_DNA"/>
</dbReference>
<feature type="region of interest" description="Disordered" evidence="1">
    <location>
        <begin position="1"/>
        <end position="53"/>
    </location>
</feature>